<keyword evidence="4" id="KW-1185">Reference proteome</keyword>
<dbReference type="InterPro" id="IPR018378">
    <property type="entry name" value="C-type_lectin_CS"/>
</dbReference>
<keyword evidence="1" id="KW-1015">Disulfide bond</keyword>
<sequence length="194" mass="21313">MVKFRGSQGFLYNPVSGLCTPLLWLEGAQSPNALPVHAEEGDLYLVTRWCSGDGFQLVEISTGELACVRHITHFASYQTAAQACSSMNSYLVSVKTSAKLDVIRRLASSSNAWVGIDSLGGSLTWVKDGQGLTEEEKNAVFFPGEPNNAFGDERCVEYSKDFQMLNDIKCENSCTFICEKSLPRLLGKHDSDKD</sequence>
<dbReference type="PROSITE" id="PS50041">
    <property type="entry name" value="C_TYPE_LECTIN_2"/>
    <property type="match status" value="1"/>
</dbReference>
<dbReference type="InterPro" id="IPR050111">
    <property type="entry name" value="C-type_lectin/snaclec_domain"/>
</dbReference>
<evidence type="ECO:0000259" key="2">
    <source>
        <dbReference type="PROSITE" id="PS50041"/>
    </source>
</evidence>
<evidence type="ECO:0000313" key="4">
    <source>
        <dbReference type="Proteomes" id="UP000762676"/>
    </source>
</evidence>
<feature type="domain" description="C-type lectin" evidence="2">
    <location>
        <begin position="67"/>
        <end position="179"/>
    </location>
</feature>
<comment type="caution">
    <text evidence="3">The sequence shown here is derived from an EMBL/GenBank/DDBJ whole genome shotgun (WGS) entry which is preliminary data.</text>
</comment>
<dbReference type="CDD" id="cd00037">
    <property type="entry name" value="CLECT"/>
    <property type="match status" value="1"/>
</dbReference>
<dbReference type="Gene3D" id="3.10.100.10">
    <property type="entry name" value="Mannose-Binding Protein A, subunit A"/>
    <property type="match status" value="1"/>
</dbReference>
<dbReference type="AlphaFoldDB" id="A0AAV4JIQ7"/>
<dbReference type="InterPro" id="IPR016186">
    <property type="entry name" value="C-type_lectin-like/link_sf"/>
</dbReference>
<dbReference type="InterPro" id="IPR016187">
    <property type="entry name" value="CTDL_fold"/>
</dbReference>
<reference evidence="3 4" key="1">
    <citation type="journal article" date="2021" name="Elife">
        <title>Chloroplast acquisition without the gene transfer in kleptoplastic sea slugs, Plakobranchus ocellatus.</title>
        <authorList>
            <person name="Maeda T."/>
            <person name="Takahashi S."/>
            <person name="Yoshida T."/>
            <person name="Shimamura S."/>
            <person name="Takaki Y."/>
            <person name="Nagai Y."/>
            <person name="Toyoda A."/>
            <person name="Suzuki Y."/>
            <person name="Arimoto A."/>
            <person name="Ishii H."/>
            <person name="Satoh N."/>
            <person name="Nishiyama T."/>
            <person name="Hasebe M."/>
            <person name="Maruyama T."/>
            <person name="Minagawa J."/>
            <person name="Obokata J."/>
            <person name="Shigenobu S."/>
        </authorList>
    </citation>
    <scope>NUCLEOTIDE SEQUENCE [LARGE SCALE GENOMIC DNA]</scope>
</reference>
<dbReference type="Pfam" id="PF00059">
    <property type="entry name" value="Lectin_C"/>
    <property type="match status" value="1"/>
</dbReference>
<dbReference type="SUPFAM" id="SSF56436">
    <property type="entry name" value="C-type lectin-like"/>
    <property type="match status" value="1"/>
</dbReference>
<accession>A0AAV4JIQ7</accession>
<proteinExistence type="predicted"/>
<evidence type="ECO:0000313" key="3">
    <source>
        <dbReference type="EMBL" id="GFS21748.1"/>
    </source>
</evidence>
<evidence type="ECO:0000256" key="1">
    <source>
        <dbReference type="ARBA" id="ARBA00023157"/>
    </source>
</evidence>
<protein>
    <submittedName>
        <fullName evidence="3">E-selectin</fullName>
    </submittedName>
</protein>
<dbReference type="PROSITE" id="PS00615">
    <property type="entry name" value="C_TYPE_LECTIN_1"/>
    <property type="match status" value="1"/>
</dbReference>
<organism evidence="3 4">
    <name type="scientific">Elysia marginata</name>
    <dbReference type="NCBI Taxonomy" id="1093978"/>
    <lineage>
        <taxon>Eukaryota</taxon>
        <taxon>Metazoa</taxon>
        <taxon>Spiralia</taxon>
        <taxon>Lophotrochozoa</taxon>
        <taxon>Mollusca</taxon>
        <taxon>Gastropoda</taxon>
        <taxon>Heterobranchia</taxon>
        <taxon>Euthyneura</taxon>
        <taxon>Panpulmonata</taxon>
        <taxon>Sacoglossa</taxon>
        <taxon>Placobranchoidea</taxon>
        <taxon>Plakobranchidae</taxon>
        <taxon>Elysia</taxon>
    </lineage>
</organism>
<dbReference type="PANTHER" id="PTHR22803">
    <property type="entry name" value="MANNOSE, PHOSPHOLIPASE, LECTIN RECEPTOR RELATED"/>
    <property type="match status" value="1"/>
</dbReference>
<dbReference type="InterPro" id="IPR001304">
    <property type="entry name" value="C-type_lectin-like"/>
</dbReference>
<name>A0AAV4JIQ7_9GAST</name>
<dbReference type="SMART" id="SM00034">
    <property type="entry name" value="CLECT"/>
    <property type="match status" value="1"/>
</dbReference>
<dbReference type="EMBL" id="BMAT01003207">
    <property type="protein sequence ID" value="GFS21748.1"/>
    <property type="molecule type" value="Genomic_DNA"/>
</dbReference>
<dbReference type="Proteomes" id="UP000762676">
    <property type="component" value="Unassembled WGS sequence"/>
</dbReference>
<gene>
    <name evidence="3" type="ORF">ElyMa_001600400</name>
</gene>